<proteinExistence type="predicted"/>
<accession>A0A563ENF6</accession>
<protein>
    <recommendedName>
        <fullName evidence="3">Transcriptional regulator, AbiEi antitoxin, Type IV TA system</fullName>
    </recommendedName>
</protein>
<evidence type="ECO:0000313" key="1">
    <source>
        <dbReference type="EMBL" id="TWP48902.1"/>
    </source>
</evidence>
<name>A0A563ENF6_9PSEU</name>
<dbReference type="EMBL" id="VOBR01000018">
    <property type="protein sequence ID" value="TWP48902.1"/>
    <property type="molecule type" value="Genomic_DNA"/>
</dbReference>
<dbReference type="OrthoDB" id="5146042at2"/>
<keyword evidence="2" id="KW-1185">Reference proteome</keyword>
<sequence>MGDHFDECGLATTWQLRVNGVTKDFIEAQVAAQRWQRVTRGVYACFTGPLPRQTRLAAALLYAGPLSVLSHQTAAEEWGILRIDEDRPVHVTVPYTCSAVSCLPLVQLHRSRAFRYIGVGTDLLPRTTSVVTVVDLAVAETSPDEAMRSLIALANRAHVTVWQLLNQLAVRPPYRYRAVLKEAVGHFARGVTSALEYEYMSEVEMAHRLPAGQRQTPFAVDGRTLYEDVTYDNIGVRLTVRLDGKEHHSVRGVAFRDRRRDNAAELQGRARLVYGWHDVHSNPCEVAREVLTVLRREGWNGPVTTCSRCSGLVSD</sequence>
<comment type="caution">
    <text evidence="1">The sequence shown here is derived from an EMBL/GenBank/DDBJ whole genome shotgun (WGS) entry which is preliminary data.</text>
</comment>
<gene>
    <name evidence="1" type="ORF">FKR81_26790</name>
</gene>
<evidence type="ECO:0008006" key="3">
    <source>
        <dbReference type="Google" id="ProtNLM"/>
    </source>
</evidence>
<dbReference type="Proteomes" id="UP000316639">
    <property type="component" value="Unassembled WGS sequence"/>
</dbReference>
<dbReference type="AlphaFoldDB" id="A0A563ENF6"/>
<dbReference type="RefSeq" id="WP_146355694.1">
    <property type="nucleotide sequence ID" value="NZ_VOBR01000018.1"/>
</dbReference>
<evidence type="ECO:0000313" key="2">
    <source>
        <dbReference type="Proteomes" id="UP000316639"/>
    </source>
</evidence>
<reference evidence="1 2" key="1">
    <citation type="submission" date="2019-07" db="EMBL/GenBank/DDBJ databases">
        <title>Lentzea xizangensis sp. nov., isolated from Qinghai-Tibetan Plateau Soils.</title>
        <authorList>
            <person name="Huang J."/>
        </authorList>
    </citation>
    <scope>NUCLEOTIDE SEQUENCE [LARGE SCALE GENOMIC DNA]</scope>
    <source>
        <strain evidence="1 2">FXJ1.1311</strain>
    </source>
</reference>
<organism evidence="1 2">
    <name type="scientific">Lentzea tibetensis</name>
    <dbReference type="NCBI Taxonomy" id="2591470"/>
    <lineage>
        <taxon>Bacteria</taxon>
        <taxon>Bacillati</taxon>
        <taxon>Actinomycetota</taxon>
        <taxon>Actinomycetes</taxon>
        <taxon>Pseudonocardiales</taxon>
        <taxon>Pseudonocardiaceae</taxon>
        <taxon>Lentzea</taxon>
    </lineage>
</organism>